<dbReference type="InterPro" id="IPR029510">
    <property type="entry name" value="Ald_DH_CS_GLU"/>
</dbReference>
<dbReference type="EMBL" id="BAABGT010000040">
    <property type="protein sequence ID" value="GAA4548535.1"/>
    <property type="molecule type" value="Genomic_DNA"/>
</dbReference>
<sequence length="472" mass="49073">MEDRTELYIGGDWVPSLGQSRIEVENPATGEIVATVPSGNAEDVDRAVAAARAAAPGWAAVPTSERAEFLRHIATGIAQRQDELARAVTTEMGCPITVATRVQTWLPRAVLTTTADTLDAYAFETEIGNSLVVREPAGVVGAITPWNYPLHQIVCKVAGALAAGCTVVVKPSEITPLSAYLLLEILEAAGLPAGVVNLVPGLGPSVGEAIAGHPDIDVVSFTGSVRAGRRVAEVAAANITKVTLELGGKSAGVVLPDADLATAVKAGVANAFLNGGQTCAACTRMLVHESQYDEAVELAGAQAAKYQPGDPLEPATRLGPLASGAQRDRVREFITTGIAEGARVVTGGAEPPEGLERGYFVLPTVLADVRPEATVAQQEIFGPVLSLIRYSDEEEAVAIANDSDYGLAGAVWSADRARAVAFARRVRTGSVDVNGGGFNPAAPFGGYKRSGIGREMGVFGIEEFLEVKSIQL</sequence>
<evidence type="ECO:0000313" key="9">
    <source>
        <dbReference type="Proteomes" id="UP001501598"/>
    </source>
</evidence>
<comment type="caution">
    <text evidence="8">The sequence shown here is derived from an EMBL/GenBank/DDBJ whole genome shotgun (WGS) entry which is preliminary data.</text>
</comment>
<evidence type="ECO:0000259" key="7">
    <source>
        <dbReference type="Pfam" id="PF00171"/>
    </source>
</evidence>
<protein>
    <recommendedName>
        <fullName evidence="3">aldehyde dehydrogenase (NAD(+))</fullName>
        <ecNumber evidence="3">1.2.1.3</ecNumber>
    </recommendedName>
</protein>
<organism evidence="8 9">
    <name type="scientific">Pseudonocardia xishanensis</name>
    <dbReference type="NCBI Taxonomy" id="630995"/>
    <lineage>
        <taxon>Bacteria</taxon>
        <taxon>Bacillati</taxon>
        <taxon>Actinomycetota</taxon>
        <taxon>Actinomycetes</taxon>
        <taxon>Pseudonocardiales</taxon>
        <taxon>Pseudonocardiaceae</taxon>
        <taxon>Pseudonocardia</taxon>
    </lineage>
</organism>
<comment type="catalytic activity">
    <reaction evidence="4">
        <text>an aldehyde + NAD(+) + H2O = a carboxylate + NADH + 2 H(+)</text>
        <dbReference type="Rhea" id="RHEA:16185"/>
        <dbReference type="ChEBI" id="CHEBI:15377"/>
        <dbReference type="ChEBI" id="CHEBI:15378"/>
        <dbReference type="ChEBI" id="CHEBI:17478"/>
        <dbReference type="ChEBI" id="CHEBI:29067"/>
        <dbReference type="ChEBI" id="CHEBI:57540"/>
        <dbReference type="ChEBI" id="CHEBI:57945"/>
        <dbReference type="EC" id="1.2.1.3"/>
    </reaction>
</comment>
<dbReference type="Pfam" id="PF00171">
    <property type="entry name" value="Aldedh"/>
    <property type="match status" value="1"/>
</dbReference>
<dbReference type="SUPFAM" id="SSF53720">
    <property type="entry name" value="ALDH-like"/>
    <property type="match status" value="1"/>
</dbReference>
<dbReference type="InterPro" id="IPR015590">
    <property type="entry name" value="Aldehyde_DH_dom"/>
</dbReference>
<feature type="active site" evidence="5">
    <location>
        <position position="245"/>
    </location>
</feature>
<dbReference type="RefSeq" id="WP_345419196.1">
    <property type="nucleotide sequence ID" value="NZ_BAABGT010000040.1"/>
</dbReference>
<proteinExistence type="inferred from homology"/>
<dbReference type="Gene3D" id="3.40.605.10">
    <property type="entry name" value="Aldehyde Dehydrogenase, Chain A, domain 1"/>
    <property type="match status" value="1"/>
</dbReference>
<evidence type="ECO:0000256" key="1">
    <source>
        <dbReference type="ARBA" id="ARBA00009986"/>
    </source>
</evidence>
<dbReference type="PROSITE" id="PS00687">
    <property type="entry name" value="ALDEHYDE_DEHYDR_GLU"/>
    <property type="match status" value="1"/>
</dbReference>
<comment type="similarity">
    <text evidence="1 6">Belongs to the aldehyde dehydrogenase family.</text>
</comment>
<keyword evidence="2 6" id="KW-0560">Oxidoreductase</keyword>
<dbReference type="InterPro" id="IPR016161">
    <property type="entry name" value="Ald_DH/histidinol_DH"/>
</dbReference>
<gene>
    <name evidence="8" type="ORF">GCM10023175_35050</name>
</gene>
<evidence type="ECO:0000256" key="4">
    <source>
        <dbReference type="ARBA" id="ARBA00049194"/>
    </source>
</evidence>
<accession>A0ABP8RV59</accession>
<dbReference type="PANTHER" id="PTHR42804">
    <property type="entry name" value="ALDEHYDE DEHYDROGENASE"/>
    <property type="match status" value="1"/>
</dbReference>
<keyword evidence="9" id="KW-1185">Reference proteome</keyword>
<dbReference type="PROSITE" id="PS00070">
    <property type="entry name" value="ALDEHYDE_DEHYDR_CYS"/>
    <property type="match status" value="1"/>
</dbReference>
<dbReference type="InterPro" id="IPR016163">
    <property type="entry name" value="Ald_DH_C"/>
</dbReference>
<dbReference type="InterPro" id="IPR016162">
    <property type="entry name" value="Ald_DH_N"/>
</dbReference>
<dbReference type="CDD" id="cd07138">
    <property type="entry name" value="ALDH_CddD_SSP0762"/>
    <property type="match status" value="1"/>
</dbReference>
<evidence type="ECO:0000256" key="5">
    <source>
        <dbReference type="PROSITE-ProRule" id="PRU10007"/>
    </source>
</evidence>
<dbReference type="Proteomes" id="UP001501598">
    <property type="component" value="Unassembled WGS sequence"/>
</dbReference>
<dbReference type="PANTHER" id="PTHR42804:SF1">
    <property type="entry name" value="ALDEHYDE DEHYDROGENASE-RELATED"/>
    <property type="match status" value="1"/>
</dbReference>
<reference evidence="9" key="1">
    <citation type="journal article" date="2019" name="Int. J. Syst. Evol. Microbiol.">
        <title>The Global Catalogue of Microorganisms (GCM) 10K type strain sequencing project: providing services to taxonomists for standard genome sequencing and annotation.</title>
        <authorList>
            <consortium name="The Broad Institute Genomics Platform"/>
            <consortium name="The Broad Institute Genome Sequencing Center for Infectious Disease"/>
            <person name="Wu L."/>
            <person name="Ma J."/>
        </authorList>
    </citation>
    <scope>NUCLEOTIDE SEQUENCE [LARGE SCALE GENOMIC DNA]</scope>
    <source>
        <strain evidence="9">JCM 17906</strain>
    </source>
</reference>
<evidence type="ECO:0000256" key="6">
    <source>
        <dbReference type="RuleBase" id="RU003345"/>
    </source>
</evidence>
<evidence type="ECO:0000256" key="2">
    <source>
        <dbReference type="ARBA" id="ARBA00023002"/>
    </source>
</evidence>
<dbReference type="Gene3D" id="3.40.309.10">
    <property type="entry name" value="Aldehyde Dehydrogenase, Chain A, domain 2"/>
    <property type="match status" value="1"/>
</dbReference>
<evidence type="ECO:0000313" key="8">
    <source>
        <dbReference type="EMBL" id="GAA4548535.1"/>
    </source>
</evidence>
<evidence type="ECO:0000256" key="3">
    <source>
        <dbReference type="ARBA" id="ARBA00024226"/>
    </source>
</evidence>
<feature type="domain" description="Aldehyde dehydrogenase" evidence="7">
    <location>
        <begin position="13"/>
        <end position="470"/>
    </location>
</feature>
<dbReference type="InterPro" id="IPR016160">
    <property type="entry name" value="Ald_DH_CS_CYS"/>
</dbReference>
<dbReference type="EC" id="1.2.1.3" evidence="3"/>
<name>A0ABP8RV59_9PSEU</name>